<keyword evidence="2 4" id="KW-0479">Metal-binding</keyword>
<keyword evidence="1 4" id="KW-0349">Heme</keyword>
<keyword evidence="3 4" id="KW-0408">Iron</keyword>
<proteinExistence type="predicted"/>
<dbReference type="GO" id="GO:0020037">
    <property type="term" value="F:heme binding"/>
    <property type="evidence" value="ECO:0007669"/>
    <property type="project" value="InterPro"/>
</dbReference>
<dbReference type="RefSeq" id="WP_091331808.1">
    <property type="nucleotide sequence ID" value="NZ_FNOW01000003.1"/>
</dbReference>
<dbReference type="GO" id="GO:0009055">
    <property type="term" value="F:electron transfer activity"/>
    <property type="evidence" value="ECO:0007669"/>
    <property type="project" value="InterPro"/>
</dbReference>
<dbReference type="PROSITE" id="PS51007">
    <property type="entry name" value="CYTC"/>
    <property type="match status" value="1"/>
</dbReference>
<evidence type="ECO:0000313" key="7">
    <source>
        <dbReference type="Proteomes" id="UP000198672"/>
    </source>
</evidence>
<feature type="domain" description="Cytochrome c" evidence="5">
    <location>
        <begin position="31"/>
        <end position="111"/>
    </location>
</feature>
<reference evidence="7" key="1">
    <citation type="submission" date="2016-10" db="EMBL/GenBank/DDBJ databases">
        <authorList>
            <person name="Varghese N."/>
            <person name="Submissions S."/>
        </authorList>
    </citation>
    <scope>NUCLEOTIDE SEQUENCE [LARGE SCALE GENOMIC DNA]</scope>
    <source>
        <strain evidence="7">DSM 173</strain>
    </source>
</reference>
<dbReference type="Proteomes" id="UP000198672">
    <property type="component" value="Unassembled WGS sequence"/>
</dbReference>
<dbReference type="PROSITE" id="PS51257">
    <property type="entry name" value="PROKAR_LIPOPROTEIN"/>
    <property type="match status" value="1"/>
</dbReference>
<accession>A0A1H3BLP1</accession>
<dbReference type="SUPFAM" id="SSF46626">
    <property type="entry name" value="Cytochrome c"/>
    <property type="match status" value="1"/>
</dbReference>
<dbReference type="GO" id="GO:0046872">
    <property type="term" value="F:metal ion binding"/>
    <property type="evidence" value="ECO:0007669"/>
    <property type="project" value="UniProtKB-KW"/>
</dbReference>
<evidence type="ECO:0000256" key="2">
    <source>
        <dbReference type="ARBA" id="ARBA00022723"/>
    </source>
</evidence>
<dbReference type="AlphaFoldDB" id="A0A1H3BLP1"/>
<evidence type="ECO:0000256" key="1">
    <source>
        <dbReference type="ARBA" id="ARBA00022617"/>
    </source>
</evidence>
<dbReference type="STRING" id="61595.SAMN05421644_10357"/>
<dbReference type="Gene3D" id="1.10.760.10">
    <property type="entry name" value="Cytochrome c-like domain"/>
    <property type="match status" value="1"/>
</dbReference>
<dbReference type="OrthoDB" id="9811395at2"/>
<organism evidence="6 7">
    <name type="scientific">Allochromatium warmingii</name>
    <name type="common">Chromatium warmingii</name>
    <dbReference type="NCBI Taxonomy" id="61595"/>
    <lineage>
        <taxon>Bacteria</taxon>
        <taxon>Pseudomonadati</taxon>
        <taxon>Pseudomonadota</taxon>
        <taxon>Gammaproteobacteria</taxon>
        <taxon>Chromatiales</taxon>
        <taxon>Chromatiaceae</taxon>
        <taxon>Allochromatium</taxon>
    </lineage>
</organism>
<keyword evidence="7" id="KW-1185">Reference proteome</keyword>
<gene>
    <name evidence="6" type="ORF">SAMN05421644_10357</name>
</gene>
<evidence type="ECO:0000256" key="3">
    <source>
        <dbReference type="ARBA" id="ARBA00023004"/>
    </source>
</evidence>
<dbReference type="InterPro" id="IPR009056">
    <property type="entry name" value="Cyt_c-like_dom"/>
</dbReference>
<protein>
    <submittedName>
        <fullName evidence="6">Cytochrome C oxidase, cbb3-type, subunit III</fullName>
    </submittedName>
</protein>
<name>A0A1H3BLP1_ALLWA</name>
<dbReference type="Pfam" id="PF00034">
    <property type="entry name" value="Cytochrom_C"/>
    <property type="match status" value="1"/>
</dbReference>
<evidence type="ECO:0000313" key="6">
    <source>
        <dbReference type="EMBL" id="SDX42254.1"/>
    </source>
</evidence>
<evidence type="ECO:0000259" key="5">
    <source>
        <dbReference type="PROSITE" id="PS51007"/>
    </source>
</evidence>
<sequence length="115" mass="13242">MRLHRRDWLMISLTGLLSACEPEPQAVSDYPALTSGQKLYDWHCATCHRDRGRGNFLKGVPSAANYAQLELSAFTTIIQGHQRPPNTQMPFFTHMPRFQVEAIAYYLRTQLNHRP</sequence>
<dbReference type="EMBL" id="FNOW01000003">
    <property type="protein sequence ID" value="SDX42254.1"/>
    <property type="molecule type" value="Genomic_DNA"/>
</dbReference>
<dbReference type="InterPro" id="IPR036909">
    <property type="entry name" value="Cyt_c-like_dom_sf"/>
</dbReference>
<evidence type="ECO:0000256" key="4">
    <source>
        <dbReference type="PROSITE-ProRule" id="PRU00433"/>
    </source>
</evidence>